<dbReference type="InterPro" id="IPR047089">
    <property type="entry name" value="Asp-tRNA-ligase_1_N"/>
</dbReference>
<dbReference type="GO" id="GO:0003676">
    <property type="term" value="F:nucleic acid binding"/>
    <property type="evidence" value="ECO:0007669"/>
    <property type="project" value="InterPro"/>
</dbReference>
<dbReference type="InterPro" id="IPR006195">
    <property type="entry name" value="aa-tRNA-synth_II"/>
</dbReference>
<dbReference type="GO" id="GO:0006422">
    <property type="term" value="P:aspartyl-tRNA aminoacylation"/>
    <property type="evidence" value="ECO:0007669"/>
    <property type="project" value="UniProtKB-UniRule"/>
</dbReference>
<comment type="function">
    <text evidence="12">Aspartyl-tRNA synthetase with relaxed tRNA specificity since it is able to aspartylate not only its cognate tRNA(Asp) but also tRNA(Asn). Reaction proceeds in two steps: L-aspartate is first activated by ATP to form Asp-AMP and then transferred to the acceptor end of tRNA(Asp/Asn).</text>
</comment>
<dbReference type="PROSITE" id="PS50862">
    <property type="entry name" value="AA_TRNA_LIGASE_II"/>
    <property type="match status" value="1"/>
</dbReference>
<accession>A0A494WIN9</accession>
<feature type="binding site" evidence="12">
    <location>
        <begin position="530"/>
        <end position="533"/>
    </location>
    <ligand>
        <name>ATP</name>
        <dbReference type="ChEBI" id="CHEBI:30616"/>
    </ligand>
</feature>
<evidence type="ECO:0000256" key="7">
    <source>
        <dbReference type="ARBA" id="ARBA00022917"/>
    </source>
</evidence>
<feature type="binding site" evidence="12">
    <location>
        <position position="444"/>
    </location>
    <ligand>
        <name>L-aspartate</name>
        <dbReference type="ChEBI" id="CHEBI:29991"/>
    </ligand>
</feature>
<dbReference type="Pfam" id="PF02938">
    <property type="entry name" value="GAD"/>
    <property type="match status" value="1"/>
</dbReference>
<feature type="domain" description="Aminoacyl-transfer RNA synthetases class-II family profile" evidence="13">
    <location>
        <begin position="137"/>
        <end position="551"/>
    </location>
</feature>
<evidence type="ECO:0000256" key="3">
    <source>
        <dbReference type="ARBA" id="ARBA00011123"/>
    </source>
</evidence>
<dbReference type="GO" id="GO:0016740">
    <property type="term" value="F:transferase activity"/>
    <property type="evidence" value="ECO:0007669"/>
    <property type="project" value="UniProtKB-ARBA"/>
</dbReference>
<dbReference type="CDD" id="cd00777">
    <property type="entry name" value="AspRS_core"/>
    <property type="match status" value="1"/>
</dbReference>
<dbReference type="Pfam" id="PF02686">
    <property type="entry name" value="GatC"/>
    <property type="match status" value="1"/>
</dbReference>
<dbReference type="InterPro" id="IPR002312">
    <property type="entry name" value="Asp/Asn-tRNA-synth_IIb"/>
</dbReference>
<keyword evidence="12" id="KW-0963">Cytoplasm</keyword>
<dbReference type="GO" id="GO:0140096">
    <property type="term" value="F:catalytic activity, acting on a protein"/>
    <property type="evidence" value="ECO:0007669"/>
    <property type="project" value="UniProtKB-ARBA"/>
</dbReference>
<comment type="caution">
    <text evidence="12">Lacks conserved residue(s) required for the propagation of feature annotation.</text>
</comment>
<comment type="catalytic activity">
    <reaction evidence="11">
        <text>L-glutamyl-tRNA(Gln) + L-glutamine + ATP + H2O = L-glutaminyl-tRNA(Gln) + L-glutamate + ADP + phosphate + H(+)</text>
        <dbReference type="Rhea" id="RHEA:17521"/>
        <dbReference type="Rhea" id="RHEA-COMP:9681"/>
        <dbReference type="Rhea" id="RHEA-COMP:9684"/>
        <dbReference type="ChEBI" id="CHEBI:15377"/>
        <dbReference type="ChEBI" id="CHEBI:15378"/>
        <dbReference type="ChEBI" id="CHEBI:29985"/>
        <dbReference type="ChEBI" id="CHEBI:30616"/>
        <dbReference type="ChEBI" id="CHEBI:43474"/>
        <dbReference type="ChEBI" id="CHEBI:58359"/>
        <dbReference type="ChEBI" id="CHEBI:78520"/>
        <dbReference type="ChEBI" id="CHEBI:78521"/>
        <dbReference type="ChEBI" id="CHEBI:456216"/>
    </reaction>
</comment>
<dbReference type="GO" id="GO:0050567">
    <property type="term" value="F:glutaminyl-tRNA synthase (glutamine-hydrolyzing) activity"/>
    <property type="evidence" value="ECO:0007669"/>
    <property type="project" value="RHEA"/>
</dbReference>
<dbReference type="GO" id="GO:0005524">
    <property type="term" value="F:ATP binding"/>
    <property type="evidence" value="ECO:0007669"/>
    <property type="project" value="UniProtKB-UniRule"/>
</dbReference>
<dbReference type="KEGG" id="csci:HDCHBGLK_01401"/>
<dbReference type="Gene3D" id="2.40.50.140">
    <property type="entry name" value="Nucleic acid-binding proteins"/>
    <property type="match status" value="1"/>
</dbReference>
<dbReference type="InterPro" id="IPR012340">
    <property type="entry name" value="NA-bd_OB-fold"/>
</dbReference>
<feature type="site" description="Important for tRNA non-discrimination" evidence="12">
    <location>
        <position position="31"/>
    </location>
</feature>
<dbReference type="GO" id="GO:0050566">
    <property type="term" value="F:asparaginyl-tRNA synthase (glutamine-hydrolyzing) activity"/>
    <property type="evidence" value="ECO:0007669"/>
    <property type="project" value="RHEA"/>
</dbReference>
<dbReference type="SUPFAM" id="SSF55681">
    <property type="entry name" value="Class II aaRS and biotin synthetases"/>
    <property type="match status" value="1"/>
</dbReference>
<feature type="binding site" evidence="12">
    <location>
        <position position="478"/>
    </location>
    <ligand>
        <name>ATP</name>
        <dbReference type="ChEBI" id="CHEBI:30616"/>
    </ligand>
</feature>
<dbReference type="SUPFAM" id="SSF141000">
    <property type="entry name" value="Glu-tRNAGln amidotransferase C subunit"/>
    <property type="match status" value="1"/>
</dbReference>
<dbReference type="RefSeq" id="WP_039909895.1">
    <property type="nucleotide sequence ID" value="NZ_CP036170.1"/>
</dbReference>
<feature type="binding site" evidence="12">
    <location>
        <position position="485"/>
    </location>
    <ligand>
        <name>L-aspartate</name>
        <dbReference type="ChEBI" id="CHEBI:29991"/>
    </ligand>
</feature>
<comment type="subcellular location">
    <subcellularLocation>
        <location evidence="12">Cytoplasm</location>
    </subcellularLocation>
</comment>
<dbReference type="InterPro" id="IPR004524">
    <property type="entry name" value="Asp-tRNA-ligase_1"/>
</dbReference>
<dbReference type="Pfam" id="PF01336">
    <property type="entry name" value="tRNA_anti-codon"/>
    <property type="match status" value="1"/>
</dbReference>
<keyword evidence="5 12" id="KW-0547">Nucleotide-binding</keyword>
<evidence type="ECO:0000313" key="14">
    <source>
        <dbReference type="EMBL" id="QBF74005.1"/>
    </source>
</evidence>
<evidence type="ECO:0000256" key="10">
    <source>
        <dbReference type="ARBA" id="ARBA00047380"/>
    </source>
</evidence>
<evidence type="ECO:0000256" key="12">
    <source>
        <dbReference type="HAMAP-Rule" id="MF_00044"/>
    </source>
</evidence>
<dbReference type="InterPro" id="IPR003837">
    <property type="entry name" value="GatC"/>
</dbReference>
<keyword evidence="7 12" id="KW-0648">Protein biosynthesis</keyword>
<evidence type="ECO:0000256" key="2">
    <source>
        <dbReference type="ARBA" id="ARBA00010757"/>
    </source>
</evidence>
<dbReference type="EMBL" id="CP036170">
    <property type="protein sequence ID" value="QBF74005.1"/>
    <property type="molecule type" value="Genomic_DNA"/>
</dbReference>
<dbReference type="GO" id="GO:0004815">
    <property type="term" value="F:aspartate-tRNA ligase activity"/>
    <property type="evidence" value="ECO:0007669"/>
    <property type="project" value="UniProtKB-UniRule"/>
</dbReference>
<feature type="binding site" evidence="12">
    <location>
        <begin position="216"/>
        <end position="218"/>
    </location>
    <ligand>
        <name>ATP</name>
        <dbReference type="ChEBI" id="CHEBI:30616"/>
    </ligand>
</feature>
<evidence type="ECO:0000256" key="6">
    <source>
        <dbReference type="ARBA" id="ARBA00022840"/>
    </source>
</evidence>
<evidence type="ECO:0000256" key="5">
    <source>
        <dbReference type="ARBA" id="ARBA00022741"/>
    </source>
</evidence>
<evidence type="ECO:0000256" key="11">
    <source>
        <dbReference type="ARBA" id="ARBA00047913"/>
    </source>
</evidence>
<dbReference type="GeneID" id="62695625"/>
<keyword evidence="6 12" id="KW-0067">ATP-binding</keyword>
<organism evidence="14 15">
    <name type="scientific">Clostridium scindens (strain ATCC 35704 / DSM 5676 / VPI 13733 / 19)</name>
    <dbReference type="NCBI Taxonomy" id="411468"/>
    <lineage>
        <taxon>Bacteria</taxon>
        <taxon>Bacillati</taxon>
        <taxon>Bacillota</taxon>
        <taxon>Clostridia</taxon>
        <taxon>Lachnospirales</taxon>
        <taxon>Lachnospiraceae</taxon>
    </lineage>
</organism>
<dbReference type="InterPro" id="IPR036113">
    <property type="entry name" value="Asp/Glu-ADT_sf_sub_c"/>
</dbReference>
<comment type="subunit">
    <text evidence="3">Heterotrimer of A, B and C subunits.</text>
</comment>
<dbReference type="InterPro" id="IPR004365">
    <property type="entry name" value="NA-bd_OB_tRNA"/>
</dbReference>
<dbReference type="NCBIfam" id="TIGR00135">
    <property type="entry name" value="gatC"/>
    <property type="match status" value="1"/>
</dbReference>
<dbReference type="CDD" id="cd04317">
    <property type="entry name" value="EcAspRS_like_N"/>
    <property type="match status" value="1"/>
</dbReference>
<keyword evidence="15" id="KW-1185">Reference proteome</keyword>
<sequence>MYRTLYCNDIREEHVGQTVQLAGWVDAIRDHGGVIFVDIRDYTGVTQTVIHNEELLKNVNRETVISLKGVVEKRDPDTVNEKIATGIVELVVSELVVLGKSKNMLPFDVSSSRNIKDELRLKYRYLDLRNPKNHDNLVMRSKIIRHLRNKMEEKDFLEIQTPILTASSPEGARDFLVPSRKHPGKFYALPQAPQQFKQLLMVSGFDKYFQIAPCFRDEDARADRSPGEFYQLDFEMAFATQEEVLNICEDVIYDTFVTFSDKKVTEKPFRRITYADAMMTYGSDKPDLRNPLLICDLTAFFADVAFPAFRGKPVRGIVADCRGKSKKFFEDSLKYAMSDEVALGGLGYITLKEGAFAGPIAKFLSDEKKAEITSLTNIKEGETLFFICDDKKNDAEKKAGLIRTWLAKKENLDLIRDDAFEFCFVVDFPMYEIDEETGETIFTHNPFSMPQGGMDALLGKDPTEVLAYQYDLVCNGIELASGAVRNHDIDIMKKAFEIAGYDEQELKERFNALYTAFQYGAPPHAGMAPGVDRMVMLLTDEEKILDVIAFPLNGNAQDLLLGAPSEVTSQQLEDVHLLGNSNALAKHAFAGSGDGKYAKGKRSTFSNAQQLNQISLTEEEDTEVQGIFDRMKKKEEILLQVDTENVEEMVHVMPMNNVLREDVREQLFTRESLLEGAPMHNENSWQVPRLVK</sequence>
<protein>
    <recommendedName>
        <fullName evidence="12">Aspartate--tRNA(Asp/Asn) ligase</fullName>
        <ecNumber evidence="12">6.1.1.23</ecNumber>
    </recommendedName>
    <alternativeName>
        <fullName evidence="12">Aspartyl-tRNA synthetase</fullName>
        <shortName evidence="12">AspRS</shortName>
    </alternativeName>
    <alternativeName>
        <fullName evidence="12">Non-discriminating aspartyl-tRNA synthetase</fullName>
        <shortName evidence="12">ND-AspRS</shortName>
    </alternativeName>
</protein>
<evidence type="ECO:0000256" key="1">
    <source>
        <dbReference type="ARBA" id="ARBA00006303"/>
    </source>
</evidence>
<dbReference type="PANTHER" id="PTHR22594:SF5">
    <property type="entry name" value="ASPARTATE--TRNA LIGASE, MITOCHONDRIAL"/>
    <property type="match status" value="1"/>
</dbReference>
<evidence type="ECO:0000256" key="4">
    <source>
        <dbReference type="ARBA" id="ARBA00022598"/>
    </source>
</evidence>
<keyword evidence="4 12" id="KW-0436">Ligase</keyword>
<dbReference type="SUPFAM" id="SSF55261">
    <property type="entry name" value="GAD domain-like"/>
    <property type="match status" value="1"/>
</dbReference>
<dbReference type="PANTHER" id="PTHR22594">
    <property type="entry name" value="ASPARTYL/LYSYL-TRNA SYNTHETASE"/>
    <property type="match status" value="1"/>
</dbReference>
<dbReference type="Gene3D" id="3.30.1360.30">
    <property type="entry name" value="GAD-like domain"/>
    <property type="match status" value="1"/>
</dbReference>
<dbReference type="InterPro" id="IPR004115">
    <property type="entry name" value="GAD-like_sf"/>
</dbReference>
<proteinExistence type="inferred from homology"/>
<feature type="binding site" evidence="12">
    <location>
        <position position="170"/>
    </location>
    <ligand>
        <name>L-aspartate</name>
        <dbReference type="ChEBI" id="CHEBI:29991"/>
    </ligand>
</feature>
<evidence type="ECO:0000256" key="8">
    <source>
        <dbReference type="ARBA" id="ARBA00023146"/>
    </source>
</evidence>
<feature type="region of interest" description="Aspartate" evidence="12">
    <location>
        <begin position="194"/>
        <end position="197"/>
    </location>
</feature>
<dbReference type="OrthoDB" id="9802326at2"/>
<reference evidence="14 15" key="1">
    <citation type="journal article" date="2019" name="Appl. Environ. Microbiol.">
        <title>Clostridium scindens ATCC 35704: integration of nutritional requirements, the complete genome sequence, and global transcriptional responses to bile acids.</title>
        <authorList>
            <person name="Devendran S."/>
            <person name="Shrestha R."/>
            <person name="Alves J.M.P."/>
            <person name="Wolf P.G."/>
            <person name="Ly L."/>
            <person name="Hernandez A.G."/>
            <person name="Mendez-Garcia C."/>
            <person name="Inboden A."/>
            <person name="Wiley J."/>
            <person name="Paul O."/>
            <person name="Allen A."/>
            <person name="Springer E."/>
            <person name="Wright C.L."/>
            <person name="Fields C.J."/>
            <person name="Daniel S.L."/>
            <person name="Ridlon J.M."/>
        </authorList>
    </citation>
    <scope>NUCLEOTIDE SEQUENCE [LARGE SCALE GENOMIC DNA]</scope>
    <source>
        <strain evidence="14 15">ATCC 35704</strain>
    </source>
</reference>
<feature type="binding site" evidence="12">
    <location>
        <position position="216"/>
    </location>
    <ligand>
        <name>L-aspartate</name>
        <dbReference type="ChEBI" id="CHEBI:29991"/>
    </ligand>
</feature>
<dbReference type="InterPro" id="IPR047090">
    <property type="entry name" value="AspRS_core"/>
</dbReference>
<evidence type="ECO:0000259" key="13">
    <source>
        <dbReference type="PROSITE" id="PS50862"/>
    </source>
</evidence>
<dbReference type="InterPro" id="IPR045864">
    <property type="entry name" value="aa-tRNA-synth_II/BPL/LPL"/>
</dbReference>
<comment type="subunit">
    <text evidence="12">Homodimer.</text>
</comment>
<dbReference type="Gene3D" id="3.30.930.10">
    <property type="entry name" value="Bira Bifunctional Protein, Domain 2"/>
    <property type="match status" value="1"/>
</dbReference>
<dbReference type="GO" id="GO:0050560">
    <property type="term" value="F:aspartate-tRNA(Asn) ligase activity"/>
    <property type="evidence" value="ECO:0007669"/>
    <property type="project" value="UniProtKB-EC"/>
</dbReference>
<dbReference type="Proteomes" id="UP000289664">
    <property type="component" value="Chromosome"/>
</dbReference>
<comment type="similarity">
    <text evidence="2">Belongs to the GatC family.</text>
</comment>
<dbReference type="PRINTS" id="PR01042">
    <property type="entry name" value="TRNASYNTHASP"/>
</dbReference>
<dbReference type="NCBIfam" id="TIGR00459">
    <property type="entry name" value="aspS_bact"/>
    <property type="match status" value="1"/>
</dbReference>
<dbReference type="AlphaFoldDB" id="A0A494WIN9"/>
<dbReference type="GO" id="GO:0006450">
    <property type="term" value="P:regulation of translational fidelity"/>
    <property type="evidence" value="ECO:0007669"/>
    <property type="project" value="InterPro"/>
</dbReference>
<dbReference type="HAMAP" id="MF_00044">
    <property type="entry name" value="Asp_tRNA_synth_type1"/>
    <property type="match status" value="1"/>
</dbReference>
<comment type="catalytic activity">
    <reaction evidence="12">
        <text>tRNA(Asx) + L-aspartate + ATP = L-aspartyl-tRNA(Asx) + AMP + diphosphate</text>
        <dbReference type="Rhea" id="RHEA:18349"/>
        <dbReference type="Rhea" id="RHEA-COMP:9710"/>
        <dbReference type="Rhea" id="RHEA-COMP:9711"/>
        <dbReference type="ChEBI" id="CHEBI:29991"/>
        <dbReference type="ChEBI" id="CHEBI:30616"/>
        <dbReference type="ChEBI" id="CHEBI:33019"/>
        <dbReference type="ChEBI" id="CHEBI:78442"/>
        <dbReference type="ChEBI" id="CHEBI:78516"/>
        <dbReference type="ChEBI" id="CHEBI:456215"/>
        <dbReference type="EC" id="6.1.1.23"/>
    </reaction>
</comment>
<dbReference type="Pfam" id="PF00152">
    <property type="entry name" value="tRNA-synt_2"/>
    <property type="match status" value="1"/>
</dbReference>
<dbReference type="InterPro" id="IPR029351">
    <property type="entry name" value="GAD_dom"/>
</dbReference>
<comment type="catalytic activity">
    <reaction evidence="10">
        <text>L-aspartyl-tRNA(Asn) + L-glutamine + ATP + H2O = L-asparaginyl-tRNA(Asn) + L-glutamate + ADP + phosphate + 2 H(+)</text>
        <dbReference type="Rhea" id="RHEA:14513"/>
        <dbReference type="Rhea" id="RHEA-COMP:9674"/>
        <dbReference type="Rhea" id="RHEA-COMP:9677"/>
        <dbReference type="ChEBI" id="CHEBI:15377"/>
        <dbReference type="ChEBI" id="CHEBI:15378"/>
        <dbReference type="ChEBI" id="CHEBI:29985"/>
        <dbReference type="ChEBI" id="CHEBI:30616"/>
        <dbReference type="ChEBI" id="CHEBI:43474"/>
        <dbReference type="ChEBI" id="CHEBI:58359"/>
        <dbReference type="ChEBI" id="CHEBI:78515"/>
        <dbReference type="ChEBI" id="CHEBI:78516"/>
        <dbReference type="ChEBI" id="CHEBI:456216"/>
    </reaction>
</comment>
<evidence type="ECO:0000313" key="15">
    <source>
        <dbReference type="Proteomes" id="UP000289664"/>
    </source>
</evidence>
<dbReference type="EC" id="6.1.1.23" evidence="12"/>
<dbReference type="NCBIfam" id="NF001750">
    <property type="entry name" value="PRK00476.1"/>
    <property type="match status" value="1"/>
</dbReference>
<dbReference type="SUPFAM" id="SSF50249">
    <property type="entry name" value="Nucleic acid-binding proteins"/>
    <property type="match status" value="1"/>
</dbReference>
<gene>
    <name evidence="14" type="primary">aspS_1</name>
    <name evidence="12" type="synonym">aspS</name>
    <name evidence="14" type="ORF">HDCHBGLK_01401</name>
</gene>
<comment type="function">
    <text evidence="9">Allows the formation of correctly charged Asn-tRNA(Asn) or Gln-tRNA(Gln) through the transamidation of misacylated Asp-tRNA(Asn) or Glu-tRNA(Gln) in organisms which lack either or both of asparaginyl-tRNA or glutaminyl-tRNA synthetases. The reaction takes place in the presence of glutamine and ATP through an activated phospho-Asp-tRNA(Asn) or phospho-Glu-tRNA(Gln).</text>
</comment>
<dbReference type="InterPro" id="IPR004364">
    <property type="entry name" value="Aa-tRNA-synt_II"/>
</dbReference>
<keyword evidence="8 12" id="KW-0030">Aminoacyl-tRNA synthetase</keyword>
<comment type="similarity">
    <text evidence="1 12">Belongs to the class-II aminoacyl-tRNA synthetase family. Type 1 subfamily.</text>
</comment>
<evidence type="ECO:0000256" key="9">
    <source>
        <dbReference type="ARBA" id="ARBA00024799"/>
    </source>
</evidence>
<dbReference type="GO" id="GO:0005737">
    <property type="term" value="C:cytoplasm"/>
    <property type="evidence" value="ECO:0007669"/>
    <property type="project" value="UniProtKB-SubCell"/>
</dbReference>
<name>A0A494WIN9_CLOS5</name>